<evidence type="ECO:0000259" key="5">
    <source>
        <dbReference type="PROSITE" id="PS50931"/>
    </source>
</evidence>
<dbReference type="Pfam" id="PF00126">
    <property type="entry name" value="HTH_1"/>
    <property type="match status" value="1"/>
</dbReference>
<comment type="similarity">
    <text evidence="1">Belongs to the LysR transcriptional regulatory family.</text>
</comment>
<evidence type="ECO:0000256" key="4">
    <source>
        <dbReference type="ARBA" id="ARBA00023163"/>
    </source>
</evidence>
<feature type="domain" description="HTH lysR-type" evidence="5">
    <location>
        <begin position="1"/>
        <end position="58"/>
    </location>
</feature>
<keyword evidence="4" id="KW-0804">Transcription</keyword>
<dbReference type="SUPFAM" id="SSF46785">
    <property type="entry name" value="Winged helix' DNA-binding domain"/>
    <property type="match status" value="1"/>
</dbReference>
<dbReference type="CDD" id="cd05466">
    <property type="entry name" value="PBP2_LTTR_substrate"/>
    <property type="match status" value="1"/>
</dbReference>
<dbReference type="InterPro" id="IPR005119">
    <property type="entry name" value="LysR_subst-bd"/>
</dbReference>
<sequence>MKVESLRYFVAVAQTGSVSRAAARLGRNRTTVSMAIAALEDELAAPLFRRSGNSMALSPAGEAMVDDAVRLIALADKLRRNVDHSRDGEPAKLRLGRDDVLPEAFWRQIIRDLRQHRPGLELNMLYASPEVLLRQLHQGQLDLACCLGGPGLQAGPEIHSRVLGRITMTLAVAQDHPLSQLSQVSNADLADVPQVVYLDQAGEARFHVPEVAGERLGLSSFELVRDAIRDGLGWGYVPAPLLAGLSETAGPGLGTVAHGQVSTWFPYLAHSCTVPGDDSTVLGWLSQCIEAQMHSLRFGSLSAD</sequence>
<keyword evidence="3" id="KW-0238">DNA-binding</keyword>
<gene>
    <name evidence="6" type="ORF">RYS15_01950</name>
</gene>
<proteinExistence type="inferred from homology"/>
<dbReference type="PROSITE" id="PS50931">
    <property type="entry name" value="HTH_LYSR"/>
    <property type="match status" value="1"/>
</dbReference>
<dbReference type="SUPFAM" id="SSF53850">
    <property type="entry name" value="Periplasmic binding protein-like II"/>
    <property type="match status" value="1"/>
</dbReference>
<dbReference type="InterPro" id="IPR000847">
    <property type="entry name" value="LysR_HTH_N"/>
</dbReference>
<keyword evidence="7" id="KW-1185">Reference proteome</keyword>
<organism evidence="6 7">
    <name type="scientific">Marinobacter xestospongiae</name>
    <dbReference type="NCBI Taxonomy" id="994319"/>
    <lineage>
        <taxon>Bacteria</taxon>
        <taxon>Pseudomonadati</taxon>
        <taxon>Pseudomonadota</taxon>
        <taxon>Gammaproteobacteria</taxon>
        <taxon>Pseudomonadales</taxon>
        <taxon>Marinobacteraceae</taxon>
        <taxon>Marinobacter</taxon>
    </lineage>
</organism>
<comment type="caution">
    <text evidence="6">The sequence shown here is derived from an EMBL/GenBank/DDBJ whole genome shotgun (WGS) entry which is preliminary data.</text>
</comment>
<dbReference type="InterPro" id="IPR036390">
    <property type="entry name" value="WH_DNA-bd_sf"/>
</dbReference>
<dbReference type="Gene3D" id="1.10.10.10">
    <property type="entry name" value="Winged helix-like DNA-binding domain superfamily/Winged helix DNA-binding domain"/>
    <property type="match status" value="1"/>
</dbReference>
<evidence type="ECO:0000313" key="7">
    <source>
        <dbReference type="Proteomes" id="UP001269819"/>
    </source>
</evidence>
<dbReference type="Proteomes" id="UP001269819">
    <property type="component" value="Unassembled WGS sequence"/>
</dbReference>
<dbReference type="PANTHER" id="PTHR30126">
    <property type="entry name" value="HTH-TYPE TRANSCRIPTIONAL REGULATOR"/>
    <property type="match status" value="1"/>
</dbReference>
<dbReference type="Pfam" id="PF03466">
    <property type="entry name" value="LysR_substrate"/>
    <property type="match status" value="1"/>
</dbReference>
<name>A0ABU3VT44_9GAMM</name>
<evidence type="ECO:0000256" key="3">
    <source>
        <dbReference type="ARBA" id="ARBA00023125"/>
    </source>
</evidence>
<evidence type="ECO:0000313" key="6">
    <source>
        <dbReference type="EMBL" id="MDV2077422.1"/>
    </source>
</evidence>
<dbReference type="EMBL" id="JAWIIJ010000001">
    <property type="protein sequence ID" value="MDV2077422.1"/>
    <property type="molecule type" value="Genomic_DNA"/>
</dbReference>
<dbReference type="PANTHER" id="PTHR30126:SF91">
    <property type="entry name" value="LYSR FAMILY TRANSCRIPTIONAL REGULATOR"/>
    <property type="match status" value="1"/>
</dbReference>
<protein>
    <submittedName>
        <fullName evidence="6">LysR family transcriptional regulator</fullName>
    </submittedName>
</protein>
<reference evidence="6 7" key="1">
    <citation type="submission" date="2023-10" db="EMBL/GenBank/DDBJ databases">
        <title>Characteristics and mechanism of a salt-tolerant marine origin heterotrophic nitrifying- aerobic denitrifying bacteria Marinobacter xestospongiae HN1.</title>
        <authorList>
            <person name="Qi R."/>
        </authorList>
    </citation>
    <scope>NUCLEOTIDE SEQUENCE [LARGE SCALE GENOMIC DNA]</scope>
    <source>
        <strain evidence="6 7">HN1</strain>
    </source>
</reference>
<dbReference type="InterPro" id="IPR036388">
    <property type="entry name" value="WH-like_DNA-bd_sf"/>
</dbReference>
<evidence type="ECO:0000256" key="1">
    <source>
        <dbReference type="ARBA" id="ARBA00009437"/>
    </source>
</evidence>
<keyword evidence="2" id="KW-0805">Transcription regulation</keyword>
<dbReference type="Gene3D" id="3.40.190.290">
    <property type="match status" value="1"/>
</dbReference>
<accession>A0ABU3VT44</accession>
<dbReference type="RefSeq" id="WP_316972387.1">
    <property type="nucleotide sequence ID" value="NZ_JAWIIJ010000001.1"/>
</dbReference>
<evidence type="ECO:0000256" key="2">
    <source>
        <dbReference type="ARBA" id="ARBA00023015"/>
    </source>
</evidence>